<evidence type="ECO:0000313" key="4">
    <source>
        <dbReference type="EMBL" id="BAM62575.1"/>
    </source>
</evidence>
<feature type="domain" description="Acyltransferase 3" evidence="3">
    <location>
        <begin position="47"/>
        <end position="251"/>
    </location>
</feature>
<proteinExistence type="predicted"/>
<evidence type="ECO:0000256" key="2">
    <source>
        <dbReference type="SAM" id="Phobius"/>
    </source>
</evidence>
<feature type="transmembrane region" description="Helical" evidence="2">
    <location>
        <begin position="89"/>
        <end position="110"/>
    </location>
</feature>
<name>K0J799_9ZZZZ</name>
<dbReference type="GO" id="GO:0016747">
    <property type="term" value="F:acyltransferase activity, transferring groups other than amino-acyl groups"/>
    <property type="evidence" value="ECO:0007669"/>
    <property type="project" value="InterPro"/>
</dbReference>
<evidence type="ECO:0000256" key="1">
    <source>
        <dbReference type="SAM" id="MobiDB-lite"/>
    </source>
</evidence>
<sequence length="357" mass="40047">MGAIWAIVSTDKRIPALSRHPHLRPHQPISVSLGTIIKQNAVAYEPGHLWFLQLLLLFAVIYVIFRALAESAPNDSLQLYRDRFPPDAILFLTIAVLAVLTFAVRLVFPVGEWFLRIQPGHFVHYAFCFFVGMLAYRGDWLRRLSKAQARRWGIMSLVAIPLFFPVVILGGVLESEENMAKLMGGLHWQALVVAAWDTFLMVGITVFLLYFFRERLNQAGPMAKSMAGSVYTVYIIHQPILIALNILMLHVGIGSQSRCLSKPSSLRKNQKHCAPIVSIPLIRSEHLSPSPTAPAPPPAPSRPPRRGPPPRLGPLQRVVRQKEDSPPPRYSRIMTSSILLRSLEWIECGLFAGMSRT</sequence>
<dbReference type="AlphaFoldDB" id="K0J799"/>
<evidence type="ECO:0000259" key="3">
    <source>
        <dbReference type="Pfam" id="PF01757"/>
    </source>
</evidence>
<feature type="transmembrane region" description="Helical" evidence="2">
    <location>
        <begin position="152"/>
        <end position="173"/>
    </location>
</feature>
<dbReference type="InterPro" id="IPR050623">
    <property type="entry name" value="Glucan_succinyl_AcylTrfase"/>
</dbReference>
<accession>K0J799</accession>
<feature type="transmembrane region" description="Helical" evidence="2">
    <location>
        <begin position="122"/>
        <end position="140"/>
    </location>
</feature>
<protein>
    <submittedName>
        <fullName evidence="4">Acyltransferase</fullName>
    </submittedName>
</protein>
<reference evidence="4" key="1">
    <citation type="submission" date="2012-09" db="EMBL/GenBank/DDBJ databases">
        <authorList>
            <person name="Elsaied H.E."/>
            <person name="Maruyama A."/>
        </authorList>
    </citation>
    <scope>NUCLEOTIDE SEQUENCE</scope>
</reference>
<keyword evidence="2" id="KW-0472">Membrane</keyword>
<keyword evidence="2" id="KW-1133">Transmembrane helix</keyword>
<feature type="compositionally biased region" description="Pro residues" evidence="1">
    <location>
        <begin position="291"/>
        <end position="312"/>
    </location>
</feature>
<keyword evidence="4" id="KW-0808">Transferase</keyword>
<feature type="transmembrane region" description="Helical" evidence="2">
    <location>
        <begin position="50"/>
        <end position="69"/>
    </location>
</feature>
<dbReference type="InterPro" id="IPR002656">
    <property type="entry name" value="Acyl_transf_3_dom"/>
</dbReference>
<dbReference type="PANTHER" id="PTHR36927">
    <property type="entry name" value="BLR4337 PROTEIN"/>
    <property type="match status" value="1"/>
</dbReference>
<feature type="region of interest" description="Disordered" evidence="1">
    <location>
        <begin position="288"/>
        <end position="331"/>
    </location>
</feature>
<feature type="transmembrane region" description="Helical" evidence="2">
    <location>
        <begin position="233"/>
        <end position="253"/>
    </location>
</feature>
<dbReference type="Pfam" id="PF01757">
    <property type="entry name" value="Acyl_transf_3"/>
    <property type="match status" value="1"/>
</dbReference>
<dbReference type="EMBL" id="AB750522">
    <property type="protein sequence ID" value="BAM62575.1"/>
    <property type="molecule type" value="Genomic_DNA"/>
</dbReference>
<reference evidence="4" key="2">
    <citation type="journal article" date="2014" name="FEMS Microbiol. Ecol.">
        <title>Novel integrons and gene cassettes from a Cascadian submarine gas-hydrate-bearing core.</title>
        <authorList>
            <person name="Elsaied H."/>
            <person name="Stokes H.W."/>
            <person name="Yoshioka H."/>
            <person name="Mitani Y."/>
            <person name="Maruyama A."/>
        </authorList>
    </citation>
    <scope>NUCLEOTIDE SEQUENCE</scope>
</reference>
<keyword evidence="2" id="KW-0812">Transmembrane</keyword>
<feature type="transmembrane region" description="Helical" evidence="2">
    <location>
        <begin position="193"/>
        <end position="212"/>
    </location>
</feature>
<organism evidence="4">
    <name type="scientific">uncultured microorganism</name>
    <dbReference type="NCBI Taxonomy" id="358574"/>
    <lineage>
        <taxon>unclassified sequences</taxon>
        <taxon>environmental samples</taxon>
    </lineage>
</organism>
<keyword evidence="4" id="KW-0012">Acyltransferase</keyword>